<evidence type="ECO:0000256" key="2">
    <source>
        <dbReference type="ARBA" id="ARBA00022448"/>
    </source>
</evidence>
<dbReference type="Proteomes" id="UP000298111">
    <property type="component" value="Unassembled WGS sequence"/>
</dbReference>
<reference evidence="7 8" key="1">
    <citation type="submission" date="2018-10" db="EMBL/GenBank/DDBJ databases">
        <title>Isolation of pseudouridimycin from Streptomyces albus DSM 40763.</title>
        <authorList>
            <person name="Rosenqvist P."/>
            <person name="Metsae-Ketelae M."/>
            <person name="Virta P."/>
        </authorList>
    </citation>
    <scope>NUCLEOTIDE SEQUENCE [LARGE SCALE GENOMIC DNA]</scope>
    <source>
        <strain evidence="7 8">DSM 40763</strain>
    </source>
</reference>
<dbReference type="InterPro" id="IPR017871">
    <property type="entry name" value="ABC_transporter-like_CS"/>
</dbReference>
<dbReference type="GO" id="GO:0015418">
    <property type="term" value="F:ABC-type quaternary ammonium compound transporting activity"/>
    <property type="evidence" value="ECO:0007669"/>
    <property type="project" value="UniProtKB-EC"/>
</dbReference>
<keyword evidence="2" id="KW-0813">Transport</keyword>
<dbReference type="SUPFAM" id="SSF52540">
    <property type="entry name" value="P-loop containing nucleoside triphosphate hydrolases"/>
    <property type="match status" value="1"/>
</dbReference>
<dbReference type="RefSeq" id="WP_016471203.1">
    <property type="nucleotide sequence ID" value="NZ_BBQG01000022.1"/>
</dbReference>
<dbReference type="InterPro" id="IPR003439">
    <property type="entry name" value="ABC_transporter-like_ATP-bd"/>
</dbReference>
<dbReference type="PROSITE" id="PS00211">
    <property type="entry name" value="ABC_TRANSPORTER_1"/>
    <property type="match status" value="1"/>
</dbReference>
<dbReference type="GO" id="GO:0016887">
    <property type="term" value="F:ATP hydrolysis activity"/>
    <property type="evidence" value="ECO:0007669"/>
    <property type="project" value="InterPro"/>
</dbReference>
<comment type="caution">
    <text evidence="7">The sequence shown here is derived from an EMBL/GenBank/DDBJ whole genome shotgun (WGS) entry which is preliminary data.</text>
</comment>
<name>A0A8H1QT22_9ACTN</name>
<dbReference type="InterPro" id="IPR027417">
    <property type="entry name" value="P-loop_NTPase"/>
</dbReference>
<evidence type="ECO:0000256" key="3">
    <source>
        <dbReference type="ARBA" id="ARBA00022741"/>
    </source>
</evidence>
<dbReference type="GeneID" id="75179977"/>
<dbReference type="PROSITE" id="PS50893">
    <property type="entry name" value="ABC_TRANSPORTER_2"/>
    <property type="match status" value="1"/>
</dbReference>
<evidence type="ECO:0000313" key="8">
    <source>
        <dbReference type="Proteomes" id="UP000298111"/>
    </source>
</evidence>
<evidence type="ECO:0000313" key="7">
    <source>
        <dbReference type="EMBL" id="TGG86075.1"/>
    </source>
</evidence>
<protein>
    <recommendedName>
        <fullName evidence="5">ABC-type quaternary amine transporter</fullName>
        <ecNumber evidence="5">7.6.2.9</ecNumber>
    </recommendedName>
</protein>
<dbReference type="FunFam" id="3.40.50.300:FF:000425">
    <property type="entry name" value="Probable ABC transporter, ATP-binding subunit"/>
    <property type="match status" value="1"/>
</dbReference>
<evidence type="ECO:0000256" key="1">
    <source>
        <dbReference type="ARBA" id="ARBA00005417"/>
    </source>
</evidence>
<evidence type="ECO:0000256" key="4">
    <source>
        <dbReference type="ARBA" id="ARBA00022840"/>
    </source>
</evidence>
<accession>A0A8H1QT22</accession>
<keyword evidence="4 7" id="KW-0067">ATP-binding</keyword>
<dbReference type="Gene3D" id="3.40.50.300">
    <property type="entry name" value="P-loop containing nucleotide triphosphate hydrolases"/>
    <property type="match status" value="1"/>
</dbReference>
<dbReference type="PANTHER" id="PTHR43117:SF4">
    <property type="entry name" value="OSMOPROTECTANT IMPORT ATP-BINDING PROTEIN OSMV"/>
    <property type="match status" value="1"/>
</dbReference>
<dbReference type="AlphaFoldDB" id="A0A8H1QT22"/>
<feature type="domain" description="ABC transporter" evidence="6">
    <location>
        <begin position="15"/>
        <end position="252"/>
    </location>
</feature>
<dbReference type="GO" id="GO:0005524">
    <property type="term" value="F:ATP binding"/>
    <property type="evidence" value="ECO:0007669"/>
    <property type="project" value="UniProtKB-KW"/>
</dbReference>
<dbReference type="SMART" id="SM00382">
    <property type="entry name" value="AAA"/>
    <property type="match status" value="1"/>
</dbReference>
<keyword evidence="3" id="KW-0547">Nucleotide-binding</keyword>
<evidence type="ECO:0000259" key="6">
    <source>
        <dbReference type="PROSITE" id="PS50893"/>
    </source>
</evidence>
<dbReference type="EC" id="7.6.2.9" evidence="5"/>
<evidence type="ECO:0000256" key="5">
    <source>
        <dbReference type="ARBA" id="ARBA00066388"/>
    </source>
</evidence>
<organism evidence="7 8">
    <name type="scientific">Streptomyces albus</name>
    <dbReference type="NCBI Taxonomy" id="1888"/>
    <lineage>
        <taxon>Bacteria</taxon>
        <taxon>Bacillati</taxon>
        <taxon>Actinomycetota</taxon>
        <taxon>Actinomycetes</taxon>
        <taxon>Kitasatosporales</taxon>
        <taxon>Streptomycetaceae</taxon>
        <taxon>Streptomyces</taxon>
    </lineage>
</organism>
<dbReference type="Pfam" id="PF00005">
    <property type="entry name" value="ABC_tran"/>
    <property type="match status" value="1"/>
</dbReference>
<sequence length="355" mass="37651">MTQVRPETPAAAQDIVFDHVVKTYPNATVPAVDDLSLTVPAGEICVLLGPSGSGKTTALMMVNRLAEITGGDIRIGGRSIRDLDPIRLRRSIGYVIQQTGLFPHLSIAENVATVPKVLGWGKKRIKERVGQLLELVGLPVDEYGRRYPSQLSGGQRQRVGIARALAADPPVMLMDEPFGALDPITREHVQDEFLALHERIRKTVIFVSHDIDEAVKMGDRIAIFREGGKLAQYDTPRTLLKEPADEFVARFVGADRGLKRLTLTRLADLAGSGELSPARPDDRSLPVLPADASLRAALSLMVAEGTEGVLVTAAEGAPDADGAARADGTPAGGTGAGGRVLGVASLDAVRKAGTA</sequence>
<comment type="similarity">
    <text evidence="1">Belongs to the ABC transporter superfamily.</text>
</comment>
<dbReference type="InterPro" id="IPR003593">
    <property type="entry name" value="AAA+_ATPase"/>
</dbReference>
<dbReference type="PANTHER" id="PTHR43117">
    <property type="entry name" value="OSMOPROTECTANT IMPORT ATP-BINDING PROTEIN OSMV"/>
    <property type="match status" value="1"/>
</dbReference>
<dbReference type="EMBL" id="RCIY01000040">
    <property type="protein sequence ID" value="TGG86075.1"/>
    <property type="molecule type" value="Genomic_DNA"/>
</dbReference>
<gene>
    <name evidence="7" type="ORF">D8771_06580</name>
</gene>
<proteinExistence type="inferred from homology"/>